<keyword evidence="2" id="KW-1185">Reference proteome</keyword>
<organism evidence="1 2">
    <name type="scientific">Nocardia mexicana</name>
    <dbReference type="NCBI Taxonomy" id="279262"/>
    <lineage>
        <taxon>Bacteria</taxon>
        <taxon>Bacillati</taxon>
        <taxon>Actinomycetota</taxon>
        <taxon>Actinomycetes</taxon>
        <taxon>Mycobacteriales</taxon>
        <taxon>Nocardiaceae</taxon>
        <taxon>Nocardia</taxon>
    </lineage>
</organism>
<evidence type="ECO:0000313" key="2">
    <source>
        <dbReference type="Proteomes" id="UP000255355"/>
    </source>
</evidence>
<name>A0A370H5L8_9NOCA</name>
<reference evidence="1 2" key="1">
    <citation type="submission" date="2018-07" db="EMBL/GenBank/DDBJ databases">
        <title>Genomic Encyclopedia of Type Strains, Phase IV (KMG-IV): sequencing the most valuable type-strain genomes for metagenomic binning, comparative biology and taxonomic classification.</title>
        <authorList>
            <person name="Goeker M."/>
        </authorList>
    </citation>
    <scope>NUCLEOTIDE SEQUENCE [LARGE SCALE GENOMIC DNA]</scope>
    <source>
        <strain evidence="1 2">DSM 44952</strain>
    </source>
</reference>
<dbReference type="EMBL" id="QQAZ01000004">
    <property type="protein sequence ID" value="RDI51710.1"/>
    <property type="molecule type" value="Genomic_DNA"/>
</dbReference>
<sequence length="214" mass="20931">MSGAWGVIVPCEGRSEPGLVPAAWVGDRSRLEVPVSGVRGVVAPWGGTSELGVVPGVWVGGRSRLEVPVFAVPGGVACGGRSRPEASAVGVRGGVVSCDGRSRLDASAEVGPVPDGVEPVVADGLCWPTGGLVPGPFCGDVSGVDWAGVSWAAPELVGDTGPSAAVGVEPAPVDGVGDPAVLDGELCCGEPVSLCPGVPPVPCAGPVGDCWGVA</sequence>
<evidence type="ECO:0000313" key="1">
    <source>
        <dbReference type="EMBL" id="RDI51710.1"/>
    </source>
</evidence>
<comment type="caution">
    <text evidence="1">The sequence shown here is derived from an EMBL/GenBank/DDBJ whole genome shotgun (WGS) entry which is preliminary data.</text>
</comment>
<dbReference type="AlphaFoldDB" id="A0A370H5L8"/>
<gene>
    <name evidence="1" type="ORF">DFR68_104194</name>
</gene>
<dbReference type="Proteomes" id="UP000255355">
    <property type="component" value="Unassembled WGS sequence"/>
</dbReference>
<accession>A0A370H5L8</accession>
<protein>
    <submittedName>
        <fullName evidence="1">Uncharacterized protein</fullName>
    </submittedName>
</protein>
<proteinExistence type="predicted"/>